<accession>A0A078ACA4</accession>
<protein>
    <submittedName>
        <fullName evidence="3">Uncharacterized protein</fullName>
    </submittedName>
</protein>
<feature type="region of interest" description="Disordered" evidence="2">
    <location>
        <begin position="257"/>
        <end position="337"/>
    </location>
</feature>
<keyword evidence="4" id="KW-1185">Reference proteome</keyword>
<sequence>MPTALEYIRNQIISFLQTQGITDQNKLFLALSEEVKQAFNREFDQQSIYEKHLIKVFFAVHKAAKQFKDKNINLLYEVDDLKKQNASYLSSNDSLNKEESNTLKTDLQKSKQEIMRLQKLSDRLSKNRQSFTESASNEKIIFDIRLKDFEKQLQQSETELAKLQNYVNILESEKQKLMRQLENMAKDLSDYQQLREQDQFSFHKNLEEQQINIEGLKIKLQQKEKELQRYVITENNIKTQEVMQSFALSTQITPRTSINLHNNGQSSQIDESIDQQSINGNNPMLRRDNTYDQFDEDYQQNYDHTGTNEKRNSNNRQPRQRPYNDGITHSGPKQDKECQTNDLELVNNELADFEGDYDLIDYHEIERQGMKKSITNSMITEAPERKDPEEEYFRLTVLSVKMLHNEKHQDYVIEVNAKKLYKKVKIEKIAFHCWHHWVEREIMELAKQQRPDLYLQKKGFMNRLKGIFGGKDKSQTDSLINGNNFIKTNQKTPEKKQRQIKYEQEEIQDSSDSKKRNIEEEEKSTSDSQTILDGSIQAKMKEGSIITQQSKDQNSNPYKSAIKTKGLLKEDIATHKK</sequence>
<proteinExistence type="predicted"/>
<organism evidence="3 4">
    <name type="scientific">Stylonychia lemnae</name>
    <name type="common">Ciliate</name>
    <dbReference type="NCBI Taxonomy" id="5949"/>
    <lineage>
        <taxon>Eukaryota</taxon>
        <taxon>Sar</taxon>
        <taxon>Alveolata</taxon>
        <taxon>Ciliophora</taxon>
        <taxon>Intramacronucleata</taxon>
        <taxon>Spirotrichea</taxon>
        <taxon>Stichotrichia</taxon>
        <taxon>Sporadotrichida</taxon>
        <taxon>Oxytrichidae</taxon>
        <taxon>Stylonychinae</taxon>
        <taxon>Stylonychia</taxon>
    </lineage>
</organism>
<reference evidence="3 4" key="1">
    <citation type="submission" date="2014-06" db="EMBL/GenBank/DDBJ databases">
        <authorList>
            <person name="Swart Estienne"/>
        </authorList>
    </citation>
    <scope>NUCLEOTIDE SEQUENCE [LARGE SCALE GENOMIC DNA]</scope>
    <source>
        <strain evidence="3 4">130c</strain>
    </source>
</reference>
<dbReference type="AlphaFoldDB" id="A0A078ACA4"/>
<feature type="compositionally biased region" description="Basic and acidic residues" evidence="2">
    <location>
        <begin position="492"/>
        <end position="504"/>
    </location>
</feature>
<dbReference type="InParanoid" id="A0A078ACA4"/>
<dbReference type="EMBL" id="CCKQ01008429">
    <property type="protein sequence ID" value="CDW79885.1"/>
    <property type="molecule type" value="Genomic_DNA"/>
</dbReference>
<feature type="region of interest" description="Disordered" evidence="2">
    <location>
        <begin position="479"/>
        <end position="577"/>
    </location>
</feature>
<evidence type="ECO:0000256" key="2">
    <source>
        <dbReference type="SAM" id="MobiDB-lite"/>
    </source>
</evidence>
<name>A0A078ACA4_STYLE</name>
<feature type="coiled-coil region" evidence="1">
    <location>
        <begin position="64"/>
        <end position="233"/>
    </location>
</feature>
<feature type="compositionally biased region" description="Polar residues" evidence="2">
    <location>
        <begin position="479"/>
        <end position="491"/>
    </location>
</feature>
<keyword evidence="1" id="KW-0175">Coiled coil</keyword>
<evidence type="ECO:0000256" key="1">
    <source>
        <dbReference type="SAM" id="Coils"/>
    </source>
</evidence>
<gene>
    <name evidence="3" type="primary">Contig11319.g12095</name>
    <name evidence="3" type="ORF">STYLEM_8877</name>
</gene>
<feature type="compositionally biased region" description="Polar residues" evidence="2">
    <location>
        <begin position="545"/>
        <end position="558"/>
    </location>
</feature>
<evidence type="ECO:0000313" key="4">
    <source>
        <dbReference type="Proteomes" id="UP000039865"/>
    </source>
</evidence>
<feature type="compositionally biased region" description="Basic and acidic residues" evidence="2">
    <location>
        <begin position="567"/>
        <end position="577"/>
    </location>
</feature>
<feature type="compositionally biased region" description="Low complexity" evidence="2">
    <location>
        <begin position="265"/>
        <end position="278"/>
    </location>
</feature>
<evidence type="ECO:0000313" key="3">
    <source>
        <dbReference type="EMBL" id="CDW79885.1"/>
    </source>
</evidence>
<dbReference type="Proteomes" id="UP000039865">
    <property type="component" value="Unassembled WGS sequence"/>
</dbReference>
<feature type="compositionally biased region" description="Low complexity" evidence="2">
    <location>
        <begin position="314"/>
        <end position="324"/>
    </location>
</feature>